<dbReference type="Gene3D" id="3.20.20.120">
    <property type="entry name" value="Enolase-like C-terminal domain"/>
    <property type="match status" value="1"/>
</dbReference>
<accession>A0AAN7VWL2</accession>
<dbReference type="Proteomes" id="UP001310594">
    <property type="component" value="Unassembled WGS sequence"/>
</dbReference>
<dbReference type="GO" id="GO:0003824">
    <property type="term" value="F:catalytic activity"/>
    <property type="evidence" value="ECO:0007669"/>
    <property type="project" value="UniProtKB-ARBA"/>
</dbReference>
<evidence type="ECO:0000313" key="6">
    <source>
        <dbReference type="EMBL" id="KAK5689901.1"/>
    </source>
</evidence>
<keyword evidence="3" id="KW-0479">Metal-binding</keyword>
<dbReference type="SFLD" id="SFLDS00001">
    <property type="entry name" value="Enolase"/>
    <property type="match status" value="1"/>
</dbReference>
<dbReference type="SUPFAM" id="SSF51604">
    <property type="entry name" value="Enolase C-terminal domain-like"/>
    <property type="match status" value="1"/>
</dbReference>
<gene>
    <name evidence="6" type="ORF">LTR97_012661</name>
</gene>
<reference evidence="6" key="1">
    <citation type="submission" date="2023-08" db="EMBL/GenBank/DDBJ databases">
        <title>Black Yeasts Isolated from many extreme environments.</title>
        <authorList>
            <person name="Coleine C."/>
            <person name="Stajich J.E."/>
            <person name="Selbmann L."/>
        </authorList>
    </citation>
    <scope>NUCLEOTIDE SEQUENCE</scope>
    <source>
        <strain evidence="6">CCFEE 5810</strain>
    </source>
</reference>
<evidence type="ECO:0000256" key="2">
    <source>
        <dbReference type="ARBA" id="ARBA00008031"/>
    </source>
</evidence>
<evidence type="ECO:0000313" key="7">
    <source>
        <dbReference type="Proteomes" id="UP001310594"/>
    </source>
</evidence>
<dbReference type="InterPro" id="IPR029065">
    <property type="entry name" value="Enolase_C-like"/>
</dbReference>
<comment type="caution">
    <text evidence="6">The sequence shown here is derived from an EMBL/GenBank/DDBJ whole genome shotgun (WGS) entry which is preliminary data.</text>
</comment>
<comment type="cofactor">
    <cofactor evidence="1">
        <name>Mg(2+)</name>
        <dbReference type="ChEBI" id="CHEBI:18420"/>
    </cofactor>
</comment>
<dbReference type="InterPro" id="IPR013342">
    <property type="entry name" value="Mandelate_racemase_C"/>
</dbReference>
<evidence type="ECO:0000256" key="1">
    <source>
        <dbReference type="ARBA" id="ARBA00001946"/>
    </source>
</evidence>
<dbReference type="PANTHER" id="PTHR48080">
    <property type="entry name" value="D-GALACTONATE DEHYDRATASE-RELATED"/>
    <property type="match status" value="1"/>
</dbReference>
<organism evidence="6 7">
    <name type="scientific">Elasticomyces elasticus</name>
    <dbReference type="NCBI Taxonomy" id="574655"/>
    <lineage>
        <taxon>Eukaryota</taxon>
        <taxon>Fungi</taxon>
        <taxon>Dikarya</taxon>
        <taxon>Ascomycota</taxon>
        <taxon>Pezizomycotina</taxon>
        <taxon>Dothideomycetes</taxon>
        <taxon>Dothideomycetidae</taxon>
        <taxon>Mycosphaerellales</taxon>
        <taxon>Teratosphaeriaceae</taxon>
        <taxon>Elasticomyces</taxon>
    </lineage>
</organism>
<evidence type="ECO:0000259" key="5">
    <source>
        <dbReference type="SMART" id="SM00922"/>
    </source>
</evidence>
<dbReference type="AlphaFoldDB" id="A0AAN7VWL2"/>
<dbReference type="SMART" id="SM00922">
    <property type="entry name" value="MR_MLE"/>
    <property type="match status" value="1"/>
</dbReference>
<dbReference type="InterPro" id="IPR034593">
    <property type="entry name" value="DgoD-like"/>
</dbReference>
<dbReference type="GO" id="GO:0046872">
    <property type="term" value="F:metal ion binding"/>
    <property type="evidence" value="ECO:0007669"/>
    <property type="project" value="UniProtKB-KW"/>
</dbReference>
<dbReference type="FunFam" id="3.30.390.10:FF:000009">
    <property type="entry name" value="Hydrophobic dipeptide epimerase"/>
    <property type="match status" value="1"/>
</dbReference>
<name>A0AAN7VWL2_9PEZI</name>
<feature type="domain" description="Mandelate racemase/muconate lactonizing enzyme C-terminal" evidence="5">
    <location>
        <begin position="153"/>
        <end position="249"/>
    </location>
</feature>
<dbReference type="Pfam" id="PF02746">
    <property type="entry name" value="MR_MLE_N"/>
    <property type="match status" value="1"/>
</dbReference>
<proteinExistence type="inferred from homology"/>
<dbReference type="InterPro" id="IPR013341">
    <property type="entry name" value="Mandelate_racemase_N_dom"/>
</dbReference>
<keyword evidence="4" id="KW-0460">Magnesium</keyword>
<comment type="similarity">
    <text evidence="2">Belongs to the mandelate racemase/muconate lactonizing enzyme family.</text>
</comment>
<protein>
    <recommendedName>
        <fullName evidence="5">Mandelate racemase/muconate lactonizing enzyme C-terminal domain-containing protein</fullName>
    </recommendedName>
</protein>
<dbReference type="EMBL" id="JAVRQU010000028">
    <property type="protein sequence ID" value="KAK5689901.1"/>
    <property type="molecule type" value="Genomic_DNA"/>
</dbReference>
<evidence type="ECO:0000256" key="4">
    <source>
        <dbReference type="ARBA" id="ARBA00022842"/>
    </source>
</evidence>
<dbReference type="InterPro" id="IPR029017">
    <property type="entry name" value="Enolase-like_N"/>
</dbReference>
<dbReference type="InterPro" id="IPR036849">
    <property type="entry name" value="Enolase-like_C_sf"/>
</dbReference>
<dbReference type="Gene3D" id="3.30.390.10">
    <property type="entry name" value="Enolase-like, N-terminal domain"/>
    <property type="match status" value="1"/>
</dbReference>
<sequence>MSSAIIATDLEITRIDVYQVDLGYSGGVYRLSGGRELSSFDATIVRITTQTGIEGWGESTPFGSTYIAAHALGIRAAIAELAPHLIGLDPRRVDRVNDVMDAHLVGHESAKSALDLACWDIFGKSVGLPVCELLGGRTDVKLPIICSLSAGSPQEIKEEVELFRLRGYTCFSVKVAASQDPALDVERVMAAFEDRRPGDFFVVDANGGMTVEGALRMLKLMPPTLDFVLEQPCATWRECVALRRRTTVPIVFDELALNDASLIQMIKDDVAEGVSIKIAKSGGLTKARRARDICIAAGYTMCVMESAGSDIAFAAIVHLGQTVPRRLLHCVFECREMSTGKIADGDYTHSGGFIQAPKTAGLGVIPRMDVLGKPVASYS</sequence>
<dbReference type="SFLD" id="SFLDG00180">
    <property type="entry name" value="muconate_cycloisomerase"/>
    <property type="match status" value="1"/>
</dbReference>
<dbReference type="Pfam" id="PF13378">
    <property type="entry name" value="MR_MLE_C"/>
    <property type="match status" value="1"/>
</dbReference>
<evidence type="ECO:0000256" key="3">
    <source>
        <dbReference type="ARBA" id="ARBA00022723"/>
    </source>
</evidence>
<dbReference type="SUPFAM" id="SSF54826">
    <property type="entry name" value="Enolase N-terminal domain-like"/>
    <property type="match status" value="1"/>
</dbReference>